<organism evidence="1 2">
    <name type="scientific">Russula earlei</name>
    <dbReference type="NCBI Taxonomy" id="71964"/>
    <lineage>
        <taxon>Eukaryota</taxon>
        <taxon>Fungi</taxon>
        <taxon>Dikarya</taxon>
        <taxon>Basidiomycota</taxon>
        <taxon>Agaricomycotina</taxon>
        <taxon>Agaricomycetes</taxon>
        <taxon>Russulales</taxon>
        <taxon>Russulaceae</taxon>
        <taxon>Russula</taxon>
    </lineage>
</organism>
<keyword evidence="2" id="KW-1185">Reference proteome</keyword>
<name>A0ACC0UDE0_9AGAM</name>
<dbReference type="EMBL" id="JAGFNK010000062">
    <property type="protein sequence ID" value="KAI9509527.1"/>
    <property type="molecule type" value="Genomic_DNA"/>
</dbReference>
<reference evidence="1" key="1">
    <citation type="submission" date="2021-03" db="EMBL/GenBank/DDBJ databases">
        <title>Evolutionary priming and transition to the ectomycorrhizal habit in an iconic lineage of mushroom-forming fungi: is preadaptation a requirement?</title>
        <authorList>
            <consortium name="DOE Joint Genome Institute"/>
            <person name="Looney B.P."/>
            <person name="Miyauchi S."/>
            <person name="Morin E."/>
            <person name="Drula E."/>
            <person name="Courty P.E."/>
            <person name="Chicoki N."/>
            <person name="Fauchery L."/>
            <person name="Kohler A."/>
            <person name="Kuo A."/>
            <person name="LaButti K."/>
            <person name="Pangilinan J."/>
            <person name="Lipzen A."/>
            <person name="Riley R."/>
            <person name="Andreopoulos W."/>
            <person name="He G."/>
            <person name="Johnson J."/>
            <person name="Barry K.W."/>
            <person name="Grigoriev I.V."/>
            <person name="Nagy L."/>
            <person name="Hibbett D."/>
            <person name="Henrissat B."/>
            <person name="Matheny P.B."/>
            <person name="Labbe J."/>
            <person name="Martin A.F."/>
        </authorList>
    </citation>
    <scope>NUCLEOTIDE SEQUENCE</scope>
    <source>
        <strain evidence="1">BPL698</strain>
    </source>
</reference>
<dbReference type="Proteomes" id="UP001207468">
    <property type="component" value="Unassembled WGS sequence"/>
</dbReference>
<evidence type="ECO:0000313" key="2">
    <source>
        <dbReference type="Proteomes" id="UP001207468"/>
    </source>
</evidence>
<accession>A0ACC0UDE0</accession>
<sequence length="81" mass="8886">MTAQLMSTMIYFFISYTCQGSQCSRCGPRICLNVCDFVRAESTERQGLVLGSSLSKQAAPTPTAVFNLRNCDGTPNQAKNR</sequence>
<gene>
    <name evidence="1" type="ORF">F5148DRAFT_1186994</name>
</gene>
<comment type="caution">
    <text evidence="1">The sequence shown here is derived from an EMBL/GenBank/DDBJ whole genome shotgun (WGS) entry which is preliminary data.</text>
</comment>
<protein>
    <submittedName>
        <fullName evidence="1">Uncharacterized protein</fullName>
    </submittedName>
</protein>
<evidence type="ECO:0000313" key="1">
    <source>
        <dbReference type="EMBL" id="KAI9509527.1"/>
    </source>
</evidence>
<proteinExistence type="predicted"/>